<dbReference type="EMBL" id="MNPW01000022">
    <property type="protein sequence ID" value="ONH49793.1"/>
    <property type="molecule type" value="Genomic_DNA"/>
</dbReference>
<dbReference type="GO" id="GO:0032259">
    <property type="term" value="P:methylation"/>
    <property type="evidence" value="ECO:0007669"/>
    <property type="project" value="UniProtKB-KW"/>
</dbReference>
<dbReference type="Gene3D" id="3.40.50.150">
    <property type="entry name" value="Vaccinia Virus protein VP39"/>
    <property type="match status" value="1"/>
</dbReference>
<dbReference type="RefSeq" id="WP_076955009.1">
    <property type="nucleotide sequence ID" value="NZ_MNPW01000022.1"/>
</dbReference>
<dbReference type="PANTHER" id="PTHR43591:SF24">
    <property type="entry name" value="2-METHOXY-6-POLYPRENYL-1,4-BENZOQUINOL METHYLASE, MITOCHONDRIAL"/>
    <property type="match status" value="1"/>
</dbReference>
<protein>
    <submittedName>
        <fullName evidence="1">Methyltransferase type 11</fullName>
    </submittedName>
</protein>
<dbReference type="PANTHER" id="PTHR43591">
    <property type="entry name" value="METHYLTRANSFERASE"/>
    <property type="match status" value="1"/>
</dbReference>
<accession>A0A1V2JWH0</accession>
<evidence type="ECO:0000313" key="2">
    <source>
        <dbReference type="Proteomes" id="UP000189295"/>
    </source>
</evidence>
<dbReference type="OrthoDB" id="3469983at2"/>
<comment type="caution">
    <text evidence="1">The sequence shown here is derived from an EMBL/GenBank/DDBJ whole genome shotgun (WGS) entry which is preliminary data.</text>
</comment>
<reference evidence="1 2" key="1">
    <citation type="submission" date="2016-10" db="EMBL/GenBank/DDBJ databases">
        <title>Pseudomonas lactis sp. nov. and Pseudomonas paralactis sp. nov., isolated from bovine raw milk.</title>
        <authorList>
            <person name="Von Neubeck M."/>
            <person name="Huptas C."/>
            <person name="Glueck C."/>
            <person name="Krewinkel M."/>
            <person name="Stoeckel M."/>
            <person name="Stressler T."/>
            <person name="Fischer L."/>
            <person name="Hinrichs J."/>
            <person name="Scherer S."/>
            <person name="Wenning M."/>
        </authorList>
    </citation>
    <scope>NUCLEOTIDE SEQUENCE [LARGE SCALE GENOMIC DNA]</scope>
    <source>
        <strain evidence="1 2">DSM 17516</strain>
    </source>
</reference>
<name>A0A1V2JWH0_PSECE</name>
<dbReference type="SUPFAM" id="SSF53335">
    <property type="entry name" value="S-adenosyl-L-methionine-dependent methyltransferases"/>
    <property type="match status" value="1"/>
</dbReference>
<proteinExistence type="predicted"/>
<gene>
    <name evidence="1" type="ORF">BLL36_28275</name>
</gene>
<dbReference type="GO" id="GO:0008168">
    <property type="term" value="F:methyltransferase activity"/>
    <property type="evidence" value="ECO:0007669"/>
    <property type="project" value="UniProtKB-KW"/>
</dbReference>
<dbReference type="Proteomes" id="UP000189295">
    <property type="component" value="Unassembled WGS sequence"/>
</dbReference>
<dbReference type="CDD" id="cd02440">
    <property type="entry name" value="AdoMet_MTases"/>
    <property type="match status" value="1"/>
</dbReference>
<dbReference type="AlphaFoldDB" id="A0A1V2JWH0"/>
<keyword evidence="1" id="KW-0489">Methyltransferase</keyword>
<dbReference type="InterPro" id="IPR029063">
    <property type="entry name" value="SAM-dependent_MTases_sf"/>
</dbReference>
<sequence>MTTPFLAEEPGYTSSYLGDQHAGQLARLRTLESAFDPLSQSVFEQLVLPARPAILDLGAGAGSLAAWLARRYPDASVTATDIDTRLLMDLPGIHVVAHNVVTDDFPAASFDVVHARALLCHLAEREEILTRAITWLRPGGWLVIEDVSLQPSLSTENPLLRKVAQAGVTLLEQSIGSDMRWADTLPRQLRERGLSNCAHRTLEGRIGDGSAADTFWAATTAQAVPALLKLQLLTQQDLDAMADLRADPGFTEAALTLVSAWGQVPALDRNDAASRELHNEP</sequence>
<keyword evidence="1" id="KW-0808">Transferase</keyword>
<organism evidence="1 2">
    <name type="scientific">Pseudomonas cedrina subsp. cedrina</name>
    <dbReference type="NCBI Taxonomy" id="76762"/>
    <lineage>
        <taxon>Bacteria</taxon>
        <taxon>Pseudomonadati</taxon>
        <taxon>Pseudomonadota</taxon>
        <taxon>Gammaproteobacteria</taxon>
        <taxon>Pseudomonadales</taxon>
        <taxon>Pseudomonadaceae</taxon>
        <taxon>Pseudomonas</taxon>
    </lineage>
</organism>
<evidence type="ECO:0000313" key="1">
    <source>
        <dbReference type="EMBL" id="ONH49793.1"/>
    </source>
</evidence>
<dbReference type="Pfam" id="PF13489">
    <property type="entry name" value="Methyltransf_23"/>
    <property type="match status" value="1"/>
</dbReference>